<dbReference type="Proteomes" id="UP000239068">
    <property type="component" value="Unassembled WGS sequence"/>
</dbReference>
<protein>
    <submittedName>
        <fullName evidence="3">Response regulator</fullName>
    </submittedName>
</protein>
<evidence type="ECO:0000313" key="4">
    <source>
        <dbReference type="Proteomes" id="UP000239068"/>
    </source>
</evidence>
<accession>A0A2S7WI38</accession>
<dbReference type="Pfam" id="PF00072">
    <property type="entry name" value="Response_reg"/>
    <property type="match status" value="1"/>
</dbReference>
<dbReference type="PROSITE" id="PS50110">
    <property type="entry name" value="RESPONSE_REGULATORY"/>
    <property type="match status" value="1"/>
</dbReference>
<organism evidence="3 4">
    <name type="scientific">Polaribacter glomeratus</name>
    <dbReference type="NCBI Taxonomy" id="102"/>
    <lineage>
        <taxon>Bacteria</taxon>
        <taxon>Pseudomonadati</taxon>
        <taxon>Bacteroidota</taxon>
        <taxon>Flavobacteriia</taxon>
        <taxon>Flavobacteriales</taxon>
        <taxon>Flavobacteriaceae</taxon>
    </lineage>
</organism>
<proteinExistence type="predicted"/>
<evidence type="ECO:0000256" key="1">
    <source>
        <dbReference type="PROSITE-ProRule" id="PRU00169"/>
    </source>
</evidence>
<dbReference type="InterPro" id="IPR001789">
    <property type="entry name" value="Sig_transdc_resp-reg_receiver"/>
</dbReference>
<keyword evidence="4" id="KW-1185">Reference proteome</keyword>
<comment type="caution">
    <text evidence="3">The sequence shown here is derived from an EMBL/GenBank/DDBJ whole genome shotgun (WGS) entry which is preliminary data.</text>
</comment>
<dbReference type="InterPro" id="IPR011006">
    <property type="entry name" value="CheY-like_superfamily"/>
</dbReference>
<reference evidence="3 4" key="1">
    <citation type="submission" date="2016-12" db="EMBL/GenBank/DDBJ databases">
        <title>Trade-off between light-utilization and light-protection in marine flavobacteria.</title>
        <authorList>
            <person name="Kumagai Y."/>
            <person name="Yoshizawa S."/>
            <person name="Kogure K."/>
            <person name="Iwasaki W."/>
        </authorList>
    </citation>
    <scope>NUCLEOTIDE SEQUENCE [LARGE SCALE GENOMIC DNA]</scope>
    <source>
        <strain evidence="3 4">ATCC 43844</strain>
    </source>
</reference>
<dbReference type="EMBL" id="MSCM01000002">
    <property type="protein sequence ID" value="PQJ77268.1"/>
    <property type="molecule type" value="Genomic_DNA"/>
</dbReference>
<dbReference type="InterPro" id="IPR052893">
    <property type="entry name" value="TCS_response_regulator"/>
</dbReference>
<gene>
    <name evidence="3" type="ORF">BTO16_15640</name>
</gene>
<keyword evidence="1" id="KW-0597">Phosphoprotein</keyword>
<dbReference type="GO" id="GO:0000160">
    <property type="term" value="P:phosphorelay signal transduction system"/>
    <property type="evidence" value="ECO:0007669"/>
    <property type="project" value="InterPro"/>
</dbReference>
<evidence type="ECO:0000259" key="2">
    <source>
        <dbReference type="PROSITE" id="PS50110"/>
    </source>
</evidence>
<dbReference type="SUPFAM" id="SSF52172">
    <property type="entry name" value="CheY-like"/>
    <property type="match status" value="1"/>
</dbReference>
<sequence length="135" mass="15802">MMLQNQSICIIDDDEVYKFFMQRILKIKKLTENIITFPDGEEAYNFINENKQNPEKLPDLIFLDINMPIMNGFQFMEEYTKLAPQIAKKIIIYMVTSSIDPVDLERSKNFKEISDFVTKPITAEVLQKIVDSLKV</sequence>
<feature type="modified residue" description="4-aspartylphosphate" evidence="1">
    <location>
        <position position="64"/>
    </location>
</feature>
<name>A0A2S7WI38_9FLAO</name>
<dbReference type="AlphaFoldDB" id="A0A2S7WI38"/>
<dbReference type="Gene3D" id="3.40.50.2300">
    <property type="match status" value="1"/>
</dbReference>
<dbReference type="SMART" id="SM00448">
    <property type="entry name" value="REC"/>
    <property type="match status" value="1"/>
</dbReference>
<evidence type="ECO:0000313" key="3">
    <source>
        <dbReference type="EMBL" id="PQJ77268.1"/>
    </source>
</evidence>
<dbReference type="PANTHER" id="PTHR44520">
    <property type="entry name" value="RESPONSE REGULATOR RCP1-RELATED"/>
    <property type="match status" value="1"/>
</dbReference>
<feature type="domain" description="Response regulatory" evidence="2">
    <location>
        <begin position="7"/>
        <end position="134"/>
    </location>
</feature>
<dbReference type="PANTHER" id="PTHR44520:SF2">
    <property type="entry name" value="RESPONSE REGULATOR RCP1"/>
    <property type="match status" value="1"/>
</dbReference>